<dbReference type="Proteomes" id="UP001595859">
    <property type="component" value="Unassembled WGS sequence"/>
</dbReference>
<keyword evidence="1" id="KW-1133">Transmembrane helix</keyword>
<keyword evidence="1" id="KW-0472">Membrane</keyword>
<reference evidence="3" key="1">
    <citation type="journal article" date="2019" name="Int. J. Syst. Evol. Microbiol.">
        <title>The Global Catalogue of Microorganisms (GCM) 10K type strain sequencing project: providing services to taxonomists for standard genome sequencing and annotation.</title>
        <authorList>
            <consortium name="The Broad Institute Genomics Platform"/>
            <consortium name="The Broad Institute Genome Sequencing Center for Infectious Disease"/>
            <person name="Wu L."/>
            <person name="Ma J."/>
        </authorList>
    </citation>
    <scope>NUCLEOTIDE SEQUENCE [LARGE SCALE GENOMIC DNA]</scope>
    <source>
        <strain evidence="3">ZS-22-S1</strain>
    </source>
</reference>
<name>A0ABV9RSL5_9PSEU</name>
<sequence length="101" mass="9755">MRNTLPRGAPTRFEVVVACAVSVPLGMAALVVLGMAMLVVVPGPAVLVVAPVVLDVAAVGGGWLVARGGLPAKGFGAGVLTGWALLALLSAGASAGLGILS</sequence>
<feature type="transmembrane region" description="Helical" evidence="1">
    <location>
        <begin position="12"/>
        <end position="39"/>
    </location>
</feature>
<organism evidence="2 3">
    <name type="scientific">Actinophytocola glycyrrhizae</name>
    <dbReference type="NCBI Taxonomy" id="2044873"/>
    <lineage>
        <taxon>Bacteria</taxon>
        <taxon>Bacillati</taxon>
        <taxon>Actinomycetota</taxon>
        <taxon>Actinomycetes</taxon>
        <taxon>Pseudonocardiales</taxon>
        <taxon>Pseudonocardiaceae</taxon>
    </lineage>
</organism>
<gene>
    <name evidence="2" type="ORF">ACFPCV_02240</name>
</gene>
<feature type="transmembrane region" description="Helical" evidence="1">
    <location>
        <begin position="45"/>
        <end position="66"/>
    </location>
</feature>
<dbReference type="EMBL" id="JBHSIS010000002">
    <property type="protein sequence ID" value="MFC4852308.1"/>
    <property type="molecule type" value="Genomic_DNA"/>
</dbReference>
<feature type="transmembrane region" description="Helical" evidence="1">
    <location>
        <begin position="78"/>
        <end position="100"/>
    </location>
</feature>
<dbReference type="RefSeq" id="WP_378053908.1">
    <property type="nucleotide sequence ID" value="NZ_JBHSIS010000002.1"/>
</dbReference>
<proteinExistence type="predicted"/>
<keyword evidence="1" id="KW-0812">Transmembrane</keyword>
<keyword evidence="3" id="KW-1185">Reference proteome</keyword>
<evidence type="ECO:0000256" key="1">
    <source>
        <dbReference type="SAM" id="Phobius"/>
    </source>
</evidence>
<evidence type="ECO:0000313" key="3">
    <source>
        <dbReference type="Proteomes" id="UP001595859"/>
    </source>
</evidence>
<evidence type="ECO:0000313" key="2">
    <source>
        <dbReference type="EMBL" id="MFC4852308.1"/>
    </source>
</evidence>
<protein>
    <submittedName>
        <fullName evidence="2">Uncharacterized protein</fullName>
    </submittedName>
</protein>
<comment type="caution">
    <text evidence="2">The sequence shown here is derived from an EMBL/GenBank/DDBJ whole genome shotgun (WGS) entry which is preliminary data.</text>
</comment>
<accession>A0ABV9RSL5</accession>